<evidence type="ECO:0000313" key="1">
    <source>
        <dbReference type="EMBL" id="TWT75805.1"/>
    </source>
</evidence>
<comment type="caution">
    <text evidence="1">The sequence shown here is derived from an EMBL/GenBank/DDBJ whole genome shotgun (WGS) entry which is preliminary data.</text>
</comment>
<organism evidence="1 2">
    <name type="scientific">Novipirellula herctigrandis</name>
    <dbReference type="NCBI Taxonomy" id="2527986"/>
    <lineage>
        <taxon>Bacteria</taxon>
        <taxon>Pseudomonadati</taxon>
        <taxon>Planctomycetota</taxon>
        <taxon>Planctomycetia</taxon>
        <taxon>Pirellulales</taxon>
        <taxon>Pirellulaceae</taxon>
        <taxon>Novipirellula</taxon>
    </lineage>
</organism>
<evidence type="ECO:0000313" key="2">
    <source>
        <dbReference type="Proteomes" id="UP000315010"/>
    </source>
</evidence>
<proteinExistence type="predicted"/>
<dbReference type="AlphaFoldDB" id="A0A5C5YLS4"/>
<name>A0A5C5YLS4_9BACT</name>
<gene>
    <name evidence="1" type="ORF">CA13_73790</name>
</gene>
<sequence length="181" mass="19814">MMPAVHQGPVKHAVVVLRQGDLWHGNLRTATPSFLDITDLLEFRNLLADFEGTLGTGDVEDRLSGCGLGDRGPPNDFSVLAKHPNLNLVQPGFKTVAIPNRYSVDFHRLPEINLPAGRRHVIDGVRDTPSSPIAVGVTIDGMRRNATMASRGLLGCLTQCGIFIATENLYLRKRKRPAVTR</sequence>
<keyword evidence="2" id="KW-1185">Reference proteome</keyword>
<reference evidence="1 2" key="1">
    <citation type="submission" date="2019-02" db="EMBL/GenBank/DDBJ databases">
        <title>Deep-cultivation of Planctomycetes and their phenomic and genomic characterization uncovers novel biology.</title>
        <authorList>
            <person name="Wiegand S."/>
            <person name="Jogler M."/>
            <person name="Boedeker C."/>
            <person name="Pinto D."/>
            <person name="Vollmers J."/>
            <person name="Rivas-Marin E."/>
            <person name="Kohn T."/>
            <person name="Peeters S.H."/>
            <person name="Heuer A."/>
            <person name="Rast P."/>
            <person name="Oberbeckmann S."/>
            <person name="Bunk B."/>
            <person name="Jeske O."/>
            <person name="Meyerdierks A."/>
            <person name="Storesund J.E."/>
            <person name="Kallscheuer N."/>
            <person name="Luecker S."/>
            <person name="Lage O.M."/>
            <person name="Pohl T."/>
            <person name="Merkel B.J."/>
            <person name="Hornburger P."/>
            <person name="Mueller R.-W."/>
            <person name="Bruemmer F."/>
            <person name="Labrenz M."/>
            <person name="Spormann A.M."/>
            <person name="Op Den Camp H."/>
            <person name="Overmann J."/>
            <person name="Amann R."/>
            <person name="Jetten M.S.M."/>
            <person name="Mascher T."/>
            <person name="Medema M.H."/>
            <person name="Devos D.P."/>
            <person name="Kaster A.-K."/>
            <person name="Ovreas L."/>
            <person name="Rohde M."/>
            <person name="Galperin M.Y."/>
            <person name="Jogler C."/>
        </authorList>
    </citation>
    <scope>NUCLEOTIDE SEQUENCE [LARGE SCALE GENOMIC DNA]</scope>
    <source>
        <strain evidence="1 2">CA13</strain>
    </source>
</reference>
<dbReference type="Proteomes" id="UP000315010">
    <property type="component" value="Unassembled WGS sequence"/>
</dbReference>
<protein>
    <submittedName>
        <fullName evidence="1">Uncharacterized protein</fullName>
    </submittedName>
</protein>
<dbReference type="EMBL" id="SJPJ01000003">
    <property type="protein sequence ID" value="TWT75805.1"/>
    <property type="molecule type" value="Genomic_DNA"/>
</dbReference>
<accession>A0A5C5YLS4</accession>